<reference evidence="20 21" key="1">
    <citation type="journal article" date="2008" name="Nature">
        <title>Genome analysis of the platypus reveals unique signatures of evolution.</title>
        <authorList>
            <person name="Warren W.C."/>
            <person name="Hillier L.W."/>
            <person name="Marshall Graves J.A."/>
            <person name="Birney E."/>
            <person name="Ponting C.P."/>
            <person name="Grutzner F."/>
            <person name="Belov K."/>
            <person name="Miller W."/>
            <person name="Clarke L."/>
            <person name="Chinwalla A.T."/>
            <person name="Yang S.P."/>
            <person name="Heger A."/>
            <person name="Locke D.P."/>
            <person name="Miethke P."/>
            <person name="Waters P.D."/>
            <person name="Veyrunes F."/>
            <person name="Fulton L."/>
            <person name="Fulton B."/>
            <person name="Graves T."/>
            <person name="Wallis J."/>
            <person name="Puente X.S."/>
            <person name="Lopez-Otin C."/>
            <person name="Ordonez G.R."/>
            <person name="Eichler E.E."/>
            <person name="Chen L."/>
            <person name="Cheng Z."/>
            <person name="Deakin J.E."/>
            <person name="Alsop A."/>
            <person name="Thompson K."/>
            <person name="Kirby P."/>
            <person name="Papenfuss A.T."/>
            <person name="Wakefield M.J."/>
            <person name="Olender T."/>
            <person name="Lancet D."/>
            <person name="Huttley G.A."/>
            <person name="Smit A.F."/>
            <person name="Pask A."/>
            <person name="Temple-Smith P."/>
            <person name="Batzer M.A."/>
            <person name="Walker J.A."/>
            <person name="Konkel M.K."/>
            <person name="Harris R.S."/>
            <person name="Whittington C.M."/>
            <person name="Wong E.S."/>
            <person name="Gemmell N.J."/>
            <person name="Buschiazzo E."/>
            <person name="Vargas Jentzsch I.M."/>
            <person name="Merkel A."/>
            <person name="Schmitz J."/>
            <person name="Zemann A."/>
            <person name="Churakov G."/>
            <person name="Kriegs J.O."/>
            <person name="Brosius J."/>
            <person name="Murchison E.P."/>
            <person name="Sachidanandam R."/>
            <person name="Smith C."/>
            <person name="Hannon G.J."/>
            <person name="Tsend-Ayush E."/>
            <person name="McMillan D."/>
            <person name="Attenborough R."/>
            <person name="Rens W."/>
            <person name="Ferguson-Smith M."/>
            <person name="Lefevre C.M."/>
            <person name="Sharp J.A."/>
            <person name="Nicholas K.R."/>
            <person name="Ray D.A."/>
            <person name="Kube M."/>
            <person name="Reinhardt R."/>
            <person name="Pringle T.H."/>
            <person name="Taylor J."/>
            <person name="Jones R.C."/>
            <person name="Nixon B."/>
            <person name="Dacheux J.L."/>
            <person name="Niwa H."/>
            <person name="Sekita Y."/>
            <person name="Huang X."/>
            <person name="Stark A."/>
            <person name="Kheradpour P."/>
            <person name="Kellis M."/>
            <person name="Flicek P."/>
            <person name="Chen Y."/>
            <person name="Webber C."/>
            <person name="Hardison R."/>
            <person name="Nelson J."/>
            <person name="Hallsworth-Pepin K."/>
            <person name="Delehaunty K."/>
            <person name="Markovic C."/>
            <person name="Minx P."/>
            <person name="Feng Y."/>
            <person name="Kremitzki C."/>
            <person name="Mitreva M."/>
            <person name="Glasscock J."/>
            <person name="Wylie T."/>
            <person name="Wohldmann P."/>
            <person name="Thiru P."/>
            <person name="Nhan M.N."/>
            <person name="Pohl C.S."/>
            <person name="Smith S.M."/>
            <person name="Hou S."/>
            <person name="Nefedov M."/>
            <person name="de Jong P.J."/>
            <person name="Renfree M.B."/>
            <person name="Mardis E.R."/>
            <person name="Wilson R.K."/>
        </authorList>
    </citation>
    <scope>NUCLEOTIDE SEQUENCE [LARGE SCALE GENOMIC DNA]</scope>
    <source>
        <strain evidence="20 21">Glennie</strain>
    </source>
</reference>
<dbReference type="SUPFAM" id="SSF53474">
    <property type="entry name" value="alpha/beta-Hydrolases"/>
    <property type="match status" value="1"/>
</dbReference>
<keyword evidence="10" id="KW-0472">Membrane</keyword>
<keyword evidence="9" id="KW-0443">Lipid metabolism</keyword>
<comment type="catalytic activity">
    <reaction evidence="13">
        <text>1-hexadecanoyl-2-(9Z-octadecenoyl)-sn-glycero-3-phosphate + H2O = 2-(9Z-octadecenoyl)-sn-glycero-3-phosphate + hexadecanoate + H(+)</text>
        <dbReference type="Rhea" id="RHEA:40943"/>
        <dbReference type="ChEBI" id="CHEBI:7896"/>
        <dbReference type="ChEBI" id="CHEBI:15377"/>
        <dbReference type="ChEBI" id="CHEBI:15378"/>
        <dbReference type="ChEBI" id="CHEBI:64839"/>
        <dbReference type="ChEBI" id="CHEBI:77593"/>
    </reaction>
    <physiologicalReaction direction="left-to-right" evidence="13">
        <dbReference type="Rhea" id="RHEA:40944"/>
    </physiologicalReaction>
</comment>
<dbReference type="FunFam" id="3.40.50.1820:FF:000063">
    <property type="entry name" value="Lipase member H"/>
    <property type="match status" value="1"/>
</dbReference>
<feature type="binding site" evidence="16">
    <location>
        <position position="192"/>
    </location>
    <ligand>
        <name>Ca(2+)</name>
        <dbReference type="ChEBI" id="CHEBI:29108"/>
    </ligand>
</feature>
<evidence type="ECO:0000256" key="10">
    <source>
        <dbReference type="ARBA" id="ARBA00023136"/>
    </source>
</evidence>
<evidence type="ECO:0000256" key="15">
    <source>
        <dbReference type="PIRSR" id="PIRSR000865-1"/>
    </source>
</evidence>
<name>A0A6I8MYS8_ORNAN</name>
<keyword evidence="5" id="KW-0964">Secreted</keyword>
<evidence type="ECO:0000313" key="20">
    <source>
        <dbReference type="Ensembl" id="ENSOANP00000033850.1"/>
    </source>
</evidence>
<dbReference type="Pfam" id="PF00151">
    <property type="entry name" value="Lipase"/>
    <property type="match status" value="1"/>
</dbReference>
<evidence type="ECO:0000256" key="2">
    <source>
        <dbReference type="ARBA" id="ARBA00004613"/>
    </source>
</evidence>
<comment type="similarity">
    <text evidence="3 17">Belongs to the AB hydrolase superfamily. Lipase family.</text>
</comment>
<comment type="function">
    <text evidence="14">Hydrolyzes specifically phosphatidic acid (PA) to produce 2-acyl lysophosphatidic acid (LPA; a potent bioactive lipid mediator) and fatty acid. Does not hydrolyze other phospholipids, like phosphatidylserine (PS), phosphatidylcholine (PC) and phosphatidylethanolamine (PE) or triacylglycerol (TG).</text>
</comment>
<dbReference type="Proteomes" id="UP000002279">
    <property type="component" value="Chromosome 1"/>
</dbReference>
<evidence type="ECO:0000256" key="1">
    <source>
        <dbReference type="ARBA" id="ARBA00004202"/>
    </source>
</evidence>
<evidence type="ECO:0000256" key="5">
    <source>
        <dbReference type="ARBA" id="ARBA00022525"/>
    </source>
</evidence>
<feature type="active site" description="Charge relay system" evidence="15">
    <location>
        <position position="178"/>
    </location>
</feature>
<dbReference type="GO" id="GO:0016042">
    <property type="term" value="P:lipid catabolic process"/>
    <property type="evidence" value="ECO:0000318"/>
    <property type="project" value="GO_Central"/>
</dbReference>
<feature type="binding site" evidence="16">
    <location>
        <position position="197"/>
    </location>
    <ligand>
        <name>Ca(2+)</name>
        <dbReference type="ChEBI" id="CHEBI:29108"/>
    </ligand>
</feature>
<feature type="active site" description="Charge relay system" evidence="15">
    <location>
        <position position="248"/>
    </location>
</feature>
<evidence type="ECO:0000256" key="6">
    <source>
        <dbReference type="ARBA" id="ARBA00022729"/>
    </source>
</evidence>
<feature type="chain" id="PRO_5026026191" evidence="18">
    <location>
        <begin position="17"/>
        <end position="459"/>
    </location>
</feature>
<evidence type="ECO:0000256" key="13">
    <source>
        <dbReference type="ARBA" id="ARBA00048637"/>
    </source>
</evidence>
<dbReference type="InterPro" id="IPR029058">
    <property type="entry name" value="AB_hydrolase_fold"/>
</dbReference>
<dbReference type="PIRSF" id="PIRSF000865">
    <property type="entry name" value="Lipoprotein_lipase_LIPH"/>
    <property type="match status" value="1"/>
</dbReference>
<keyword evidence="16" id="KW-0479">Metal-binding</keyword>
<evidence type="ECO:0000256" key="18">
    <source>
        <dbReference type="SAM" id="SignalP"/>
    </source>
</evidence>
<protein>
    <submittedName>
        <fullName evidence="20">Lipase H</fullName>
    </submittedName>
</protein>
<accession>A0A6I8MYS8</accession>
<evidence type="ECO:0000256" key="8">
    <source>
        <dbReference type="ARBA" id="ARBA00022963"/>
    </source>
</evidence>
<evidence type="ECO:0000256" key="14">
    <source>
        <dbReference type="ARBA" id="ARBA00049600"/>
    </source>
</evidence>
<keyword evidence="8" id="KW-0442">Lipid degradation</keyword>
<dbReference type="InterPro" id="IPR013818">
    <property type="entry name" value="Lipase"/>
</dbReference>
<dbReference type="AlphaFoldDB" id="A0A6I8MYS8"/>
<dbReference type="GO" id="GO:0008201">
    <property type="term" value="F:heparin binding"/>
    <property type="evidence" value="ECO:0007669"/>
    <property type="project" value="Ensembl"/>
</dbReference>
<keyword evidence="4" id="KW-1003">Cell membrane</keyword>
<keyword evidence="16" id="KW-0106">Calcium</keyword>
<dbReference type="GO" id="GO:0004620">
    <property type="term" value="F:phospholipase activity"/>
    <property type="evidence" value="ECO:0000318"/>
    <property type="project" value="GO_Central"/>
</dbReference>
<evidence type="ECO:0000256" key="4">
    <source>
        <dbReference type="ARBA" id="ARBA00022475"/>
    </source>
</evidence>
<dbReference type="GeneTree" id="ENSGT00940000156285"/>
<keyword evidence="12" id="KW-0325">Glycoprotein</keyword>
<feature type="signal peptide" evidence="18">
    <location>
        <begin position="1"/>
        <end position="16"/>
    </location>
</feature>
<dbReference type="InterPro" id="IPR033906">
    <property type="entry name" value="Lipase_N"/>
</dbReference>
<comment type="subcellular location">
    <subcellularLocation>
        <location evidence="1">Cell membrane</location>
        <topology evidence="1">Peripheral membrane protein</topology>
    </subcellularLocation>
    <subcellularLocation>
        <location evidence="2">Secreted</location>
    </subcellularLocation>
</comment>
<dbReference type="InterPro" id="IPR000734">
    <property type="entry name" value="TAG_lipase"/>
</dbReference>
<feature type="binding site" evidence="16">
    <location>
        <position position="194"/>
    </location>
    <ligand>
        <name>Ca(2+)</name>
        <dbReference type="ChEBI" id="CHEBI:29108"/>
    </ligand>
</feature>
<reference evidence="20" key="2">
    <citation type="submission" date="2025-08" db="UniProtKB">
        <authorList>
            <consortium name="Ensembl"/>
        </authorList>
    </citation>
    <scope>IDENTIFICATION</scope>
    <source>
        <strain evidence="20">Glennie</strain>
    </source>
</reference>
<dbReference type="OMA" id="DALHTDM"/>
<dbReference type="Bgee" id="ENSOANG00000036695">
    <property type="expression patterns" value="Expressed in testis and 3 other cell types or tissues"/>
</dbReference>
<keyword evidence="11" id="KW-1015">Disulfide bond</keyword>
<dbReference type="PRINTS" id="PR00821">
    <property type="entry name" value="TAGLIPASE"/>
</dbReference>
<dbReference type="GO" id="GO:0006654">
    <property type="term" value="P:phosphatidic acid biosynthetic process"/>
    <property type="evidence" value="ECO:0007669"/>
    <property type="project" value="UniProtKB-ARBA"/>
</dbReference>
<reference evidence="20" key="3">
    <citation type="submission" date="2025-09" db="UniProtKB">
        <authorList>
            <consortium name="Ensembl"/>
        </authorList>
    </citation>
    <scope>IDENTIFICATION</scope>
    <source>
        <strain evidence="20">Glennie</strain>
    </source>
</reference>
<evidence type="ECO:0000259" key="19">
    <source>
        <dbReference type="Pfam" id="PF00151"/>
    </source>
</evidence>
<keyword evidence="21" id="KW-1185">Reference proteome</keyword>
<evidence type="ECO:0000313" key="21">
    <source>
        <dbReference type="Proteomes" id="UP000002279"/>
    </source>
</evidence>
<proteinExistence type="inferred from homology"/>
<dbReference type="GO" id="GO:0005615">
    <property type="term" value="C:extracellular space"/>
    <property type="evidence" value="ECO:0000318"/>
    <property type="project" value="GO_Central"/>
</dbReference>
<dbReference type="FunCoup" id="A0A6I8MYS8">
    <property type="interactions" value="332"/>
</dbReference>
<keyword evidence="7" id="KW-0378">Hydrolase</keyword>
<dbReference type="GO" id="GO:0046872">
    <property type="term" value="F:metal ion binding"/>
    <property type="evidence" value="ECO:0007669"/>
    <property type="project" value="UniProtKB-KW"/>
</dbReference>
<dbReference type="CDD" id="cd00707">
    <property type="entry name" value="Pancreat_lipase_like"/>
    <property type="match status" value="1"/>
</dbReference>
<gene>
    <name evidence="20" type="primary">LIPH</name>
</gene>
<evidence type="ECO:0000256" key="3">
    <source>
        <dbReference type="ARBA" id="ARBA00010701"/>
    </source>
</evidence>
<dbReference type="Gene3D" id="3.40.50.1820">
    <property type="entry name" value="alpha/beta hydrolase"/>
    <property type="match status" value="1"/>
</dbReference>
<evidence type="ECO:0000256" key="17">
    <source>
        <dbReference type="RuleBase" id="RU004262"/>
    </source>
</evidence>
<feature type="active site" description="Nucleophile" evidence="15">
    <location>
        <position position="154"/>
    </location>
</feature>
<dbReference type="InParanoid" id="A0A6I8MYS8"/>
<dbReference type="PANTHER" id="PTHR11610:SF12">
    <property type="entry name" value="LIPASE MEMBER H"/>
    <property type="match status" value="1"/>
</dbReference>
<dbReference type="GO" id="GO:0052689">
    <property type="term" value="F:carboxylic ester hydrolase activity"/>
    <property type="evidence" value="ECO:0007669"/>
    <property type="project" value="InterPro"/>
</dbReference>
<feature type="domain" description="Lipase" evidence="19">
    <location>
        <begin position="37"/>
        <end position="328"/>
    </location>
</feature>
<evidence type="ECO:0000256" key="11">
    <source>
        <dbReference type="ARBA" id="ARBA00023157"/>
    </source>
</evidence>
<evidence type="ECO:0000256" key="9">
    <source>
        <dbReference type="ARBA" id="ARBA00023098"/>
    </source>
</evidence>
<dbReference type="PANTHER" id="PTHR11610">
    <property type="entry name" value="LIPASE"/>
    <property type="match status" value="1"/>
</dbReference>
<dbReference type="InterPro" id="IPR016272">
    <property type="entry name" value="Lipase_LIPH"/>
</dbReference>
<evidence type="ECO:0000256" key="12">
    <source>
        <dbReference type="ARBA" id="ARBA00023180"/>
    </source>
</evidence>
<organism evidence="20 21">
    <name type="scientific">Ornithorhynchus anatinus</name>
    <name type="common">Duckbill platypus</name>
    <dbReference type="NCBI Taxonomy" id="9258"/>
    <lineage>
        <taxon>Eukaryota</taxon>
        <taxon>Metazoa</taxon>
        <taxon>Chordata</taxon>
        <taxon>Craniata</taxon>
        <taxon>Vertebrata</taxon>
        <taxon>Euteleostomi</taxon>
        <taxon>Mammalia</taxon>
        <taxon>Monotremata</taxon>
        <taxon>Ornithorhynchidae</taxon>
        <taxon>Ornithorhynchus</taxon>
    </lineage>
</organism>
<dbReference type="Ensembl" id="ENSOANT00000067784.1">
    <property type="protein sequence ID" value="ENSOANP00000033850.1"/>
    <property type="gene ID" value="ENSOANG00000036695.1"/>
</dbReference>
<dbReference type="GO" id="GO:0005886">
    <property type="term" value="C:plasma membrane"/>
    <property type="evidence" value="ECO:0007669"/>
    <property type="project" value="UniProtKB-SubCell"/>
</dbReference>
<sequence length="459" mass="51695">MLRLCCFIGLMCSVKSDPAERCDSITRLSIYSAFVGTGLKVKQLLYTRQNPDCAEMLDSKASRYLNVTRRTTFIIHGYRPTGSPPIWLAELVRLLLAVEDMNIVVVDWNRGATTFVYHHASGKTKKVAEILKERIDQMLKDGASLDSIYMIGVSLGAHISGFVGQMYNGTLGRITGLDPAGPLFNGKPPEDRLDPTDAQFVDVIHSDTDALGFRETLGNIDFYPNGGLDQPGCPKTIFSGLQYFKCDHQRSVYLYLSSLKKNCNITAYPCNSYRDYRNGKCVSCGEGANRTLSCPLLGYYADKWKNYLTQKNPPETKAFFDTSDKEPFCMHHYFVDIITWNENMRKGSITVKLIDQAGNSTESKIDHEPTKFQKYHQVSLLARFDQELEKVAKISLEFSTGTLIGSNCKLKILRMRLRSIAQPEKPHLCRYDLVLTENTETDFQPIPCPRYGDVASGKL</sequence>
<keyword evidence="6 18" id="KW-0732">Signal</keyword>
<evidence type="ECO:0000256" key="16">
    <source>
        <dbReference type="PIRSR" id="PIRSR000865-2"/>
    </source>
</evidence>
<evidence type="ECO:0000256" key="7">
    <source>
        <dbReference type="ARBA" id="ARBA00022801"/>
    </source>
</evidence>